<accession>A0A1A7R8P1</accession>
<comment type="caution">
    <text evidence="2">The sequence shown here is derived from an EMBL/GenBank/DDBJ whole genome shotgun (WGS) entry which is preliminary data.</text>
</comment>
<keyword evidence="3" id="KW-1185">Reference proteome</keyword>
<protein>
    <submittedName>
        <fullName evidence="2">Uncharacterized protein</fullName>
    </submittedName>
</protein>
<feature type="compositionally biased region" description="Polar residues" evidence="1">
    <location>
        <begin position="1"/>
        <end position="17"/>
    </location>
</feature>
<evidence type="ECO:0000313" key="3">
    <source>
        <dbReference type="Proteomes" id="UP000185753"/>
    </source>
</evidence>
<feature type="region of interest" description="Disordered" evidence="1">
    <location>
        <begin position="1"/>
        <end position="41"/>
    </location>
</feature>
<sequence length="73" mass="8201">MTSQNNRAALPTTTQAQEEVAHLEQQLPEEQQKQENFSSADWTSGIDISQIIELGSDVIEWVEDTLSDINIDL</sequence>
<name>A0A1A7R8P1_9GAMM</name>
<dbReference type="AlphaFoldDB" id="A0A1A7R8P1"/>
<dbReference type="RefSeq" id="WP_067766942.1">
    <property type="nucleotide sequence ID" value="NZ_LZDS01000028.1"/>
</dbReference>
<dbReference type="Proteomes" id="UP000185753">
    <property type="component" value="Unassembled WGS sequence"/>
</dbReference>
<evidence type="ECO:0000256" key="1">
    <source>
        <dbReference type="SAM" id="MobiDB-lite"/>
    </source>
</evidence>
<gene>
    <name evidence="2" type="ORF">A9J31_09295</name>
</gene>
<dbReference type="EMBL" id="LZDS01000028">
    <property type="protein sequence ID" value="OBX27858.1"/>
    <property type="molecule type" value="Genomic_DNA"/>
</dbReference>
<proteinExistence type="predicted"/>
<dbReference type="STRING" id="1443941.A9J31_09295"/>
<evidence type="ECO:0000313" key="2">
    <source>
        <dbReference type="EMBL" id="OBX27858.1"/>
    </source>
</evidence>
<organism evidence="2 3">
    <name type="scientific">Acinetobacter gandensis</name>
    <dbReference type="NCBI Taxonomy" id="1443941"/>
    <lineage>
        <taxon>Bacteria</taxon>
        <taxon>Pseudomonadati</taxon>
        <taxon>Pseudomonadota</taxon>
        <taxon>Gammaproteobacteria</taxon>
        <taxon>Moraxellales</taxon>
        <taxon>Moraxellaceae</taxon>
        <taxon>Acinetobacter</taxon>
    </lineage>
</organism>
<reference evidence="3" key="1">
    <citation type="submission" date="2016-06" db="EMBL/GenBank/DDBJ databases">
        <authorList>
            <person name="Radolfova-Krizova L."/>
            <person name="Nemec A."/>
        </authorList>
    </citation>
    <scope>NUCLEOTIDE SEQUENCE [LARGE SCALE GENOMIC DNA]</scope>
    <source>
        <strain evidence="3">ANC 4275</strain>
    </source>
</reference>